<keyword evidence="2 4" id="KW-0863">Zinc-finger</keyword>
<accession>A0A9D4RGR8</accession>
<keyword evidence="3" id="KW-0862">Zinc</keyword>
<organism evidence="7 9">
    <name type="scientific">Dreissena polymorpha</name>
    <name type="common">Zebra mussel</name>
    <name type="synonym">Mytilus polymorpha</name>
    <dbReference type="NCBI Taxonomy" id="45954"/>
    <lineage>
        <taxon>Eukaryota</taxon>
        <taxon>Metazoa</taxon>
        <taxon>Spiralia</taxon>
        <taxon>Lophotrochozoa</taxon>
        <taxon>Mollusca</taxon>
        <taxon>Bivalvia</taxon>
        <taxon>Autobranchia</taxon>
        <taxon>Heteroconchia</taxon>
        <taxon>Euheterodonta</taxon>
        <taxon>Imparidentia</taxon>
        <taxon>Neoheterodontei</taxon>
        <taxon>Myida</taxon>
        <taxon>Dreissenoidea</taxon>
        <taxon>Dreissenidae</taxon>
        <taxon>Dreissena</taxon>
    </lineage>
</organism>
<reference evidence="7" key="2">
    <citation type="submission" date="2020-11" db="EMBL/GenBank/DDBJ databases">
        <authorList>
            <person name="McCartney M.A."/>
            <person name="Auch B."/>
            <person name="Kono T."/>
            <person name="Mallez S."/>
            <person name="Becker A."/>
            <person name="Gohl D.M."/>
            <person name="Silverstein K.A.T."/>
            <person name="Koren S."/>
            <person name="Bechman K.B."/>
            <person name="Herman A."/>
            <person name="Abrahante J.E."/>
            <person name="Garbe J."/>
        </authorList>
    </citation>
    <scope>NUCLEOTIDE SEQUENCE</scope>
    <source>
        <strain evidence="7">Duluth1</strain>
        <tissue evidence="7">Whole animal</tissue>
    </source>
</reference>
<dbReference type="CDD" id="cd15489">
    <property type="entry name" value="PHD_SF"/>
    <property type="match status" value="1"/>
</dbReference>
<evidence type="ECO:0000256" key="2">
    <source>
        <dbReference type="ARBA" id="ARBA00022771"/>
    </source>
</evidence>
<dbReference type="EMBL" id="JAIWYP010000003">
    <property type="protein sequence ID" value="KAH3855755.1"/>
    <property type="molecule type" value="Genomic_DNA"/>
</dbReference>
<proteinExistence type="predicted"/>
<dbReference type="EMBL" id="JAIWYP010000002">
    <property type="protein sequence ID" value="KAH3867931.1"/>
    <property type="molecule type" value="Genomic_DNA"/>
</dbReference>
<dbReference type="GO" id="GO:0008270">
    <property type="term" value="F:zinc ion binding"/>
    <property type="evidence" value="ECO:0007669"/>
    <property type="project" value="UniProtKB-KW"/>
</dbReference>
<dbReference type="InterPro" id="IPR011011">
    <property type="entry name" value="Znf_FYVE_PHD"/>
</dbReference>
<dbReference type="PANTHER" id="PTHR37445:SF3">
    <property type="entry name" value="ZINC FINGER PHD-TYPE DOMAIN-CONTAINING PROTEIN"/>
    <property type="match status" value="1"/>
</dbReference>
<evidence type="ECO:0000313" key="9">
    <source>
        <dbReference type="Proteomes" id="UP000828390"/>
    </source>
</evidence>
<dbReference type="PANTHER" id="PTHR37445">
    <property type="entry name" value="PROTEIN CBG24663"/>
    <property type="match status" value="1"/>
</dbReference>
<keyword evidence="1" id="KW-0479">Metal-binding</keyword>
<gene>
    <name evidence="8" type="ORF">DPMN_009198</name>
    <name evidence="7" type="ORF">DPMN_031068</name>
    <name evidence="6" type="ORF">DPMN_098324</name>
</gene>
<dbReference type="Gene3D" id="3.30.40.10">
    <property type="entry name" value="Zinc/RING finger domain, C3HC4 (zinc finger)"/>
    <property type="match status" value="1"/>
</dbReference>
<feature type="domain" description="PHD-type" evidence="5">
    <location>
        <begin position="8"/>
        <end position="66"/>
    </location>
</feature>
<name>A0A9D4RGR8_DREPO</name>
<comment type="caution">
    <text evidence="7">The sequence shown here is derived from an EMBL/GenBank/DDBJ whole genome shotgun (WGS) entry which is preliminary data.</text>
</comment>
<dbReference type="InterPro" id="IPR013083">
    <property type="entry name" value="Znf_RING/FYVE/PHD"/>
</dbReference>
<evidence type="ECO:0000313" key="8">
    <source>
        <dbReference type="EMBL" id="KAH3885205.1"/>
    </source>
</evidence>
<dbReference type="SUPFAM" id="SSF57903">
    <property type="entry name" value="FYVE/PHD zinc finger"/>
    <property type="match status" value="1"/>
</dbReference>
<dbReference type="InterPro" id="IPR019787">
    <property type="entry name" value="Znf_PHD-finger"/>
</dbReference>
<dbReference type="AlphaFoldDB" id="A0A9D4RGR8"/>
<evidence type="ECO:0000259" key="5">
    <source>
        <dbReference type="PROSITE" id="PS50016"/>
    </source>
</evidence>
<dbReference type="PROSITE" id="PS01359">
    <property type="entry name" value="ZF_PHD_1"/>
    <property type="match status" value="1"/>
</dbReference>
<dbReference type="PROSITE" id="PS50016">
    <property type="entry name" value="ZF_PHD_2"/>
    <property type="match status" value="1"/>
</dbReference>
<dbReference type="InterPro" id="IPR019786">
    <property type="entry name" value="Zinc_finger_PHD-type_CS"/>
</dbReference>
<keyword evidence="9" id="KW-1185">Reference proteome</keyword>
<evidence type="ECO:0000313" key="6">
    <source>
        <dbReference type="EMBL" id="KAH3855755.1"/>
    </source>
</evidence>
<sequence length="303" mass="34358">MPPKKSNRNNCEDCKKEVGADDKALVCCVCEKWHHINCQHVPMDDYKFLTKSDDSIQWYCKSCRGASQKLLKMLTLVSKRQDQLEEEVKKVNGGLKDVNGKLSNQAAEISIVMKDVAEMKLKLPEVISEKVSEVLLDKREEDLRANNMIFFNLKEAENGSSKERDIELLGEVISSIGIDLDLSQLENVTRLGRLFPNSTKIRPIRLSIESRIKRGEILRNAYKLKDIGRLSKVGIGRDLTQKQRENNIILKKTLEATRKDFPGKIWAIRRDKIVELQPRQAINLPAGATGTTLPAPQGSWDGY</sequence>
<reference evidence="7" key="1">
    <citation type="journal article" date="2019" name="bioRxiv">
        <title>The Genome of the Zebra Mussel, Dreissena polymorpha: A Resource for Invasive Species Research.</title>
        <authorList>
            <person name="McCartney M.A."/>
            <person name="Auch B."/>
            <person name="Kono T."/>
            <person name="Mallez S."/>
            <person name="Zhang Y."/>
            <person name="Obille A."/>
            <person name="Becker A."/>
            <person name="Abrahante J.E."/>
            <person name="Garbe J."/>
            <person name="Badalamenti J.P."/>
            <person name="Herman A."/>
            <person name="Mangelson H."/>
            <person name="Liachko I."/>
            <person name="Sullivan S."/>
            <person name="Sone E.D."/>
            <person name="Koren S."/>
            <person name="Silverstein K.A.T."/>
            <person name="Beckman K.B."/>
            <person name="Gohl D.M."/>
        </authorList>
    </citation>
    <scope>NUCLEOTIDE SEQUENCE</scope>
    <source>
        <strain evidence="7">Duluth1</strain>
        <tissue evidence="7">Whole animal</tissue>
    </source>
</reference>
<protein>
    <recommendedName>
        <fullName evidence="5">PHD-type domain-containing protein</fullName>
    </recommendedName>
</protein>
<evidence type="ECO:0000256" key="3">
    <source>
        <dbReference type="ARBA" id="ARBA00022833"/>
    </source>
</evidence>
<dbReference type="EMBL" id="JAIWYP010000001">
    <property type="protein sequence ID" value="KAH3885205.1"/>
    <property type="molecule type" value="Genomic_DNA"/>
</dbReference>
<evidence type="ECO:0000256" key="1">
    <source>
        <dbReference type="ARBA" id="ARBA00022723"/>
    </source>
</evidence>
<evidence type="ECO:0000313" key="7">
    <source>
        <dbReference type="EMBL" id="KAH3867931.1"/>
    </source>
</evidence>
<evidence type="ECO:0000256" key="4">
    <source>
        <dbReference type="PROSITE-ProRule" id="PRU00146"/>
    </source>
</evidence>
<dbReference type="Proteomes" id="UP000828390">
    <property type="component" value="Unassembled WGS sequence"/>
</dbReference>